<dbReference type="EMBL" id="BAABGQ010000006">
    <property type="protein sequence ID" value="GAA4503238.1"/>
    <property type="molecule type" value="Genomic_DNA"/>
</dbReference>
<dbReference type="Pfam" id="PF07484">
    <property type="entry name" value="Collar"/>
    <property type="match status" value="1"/>
</dbReference>
<comment type="caution">
    <text evidence="3">The sequence shown here is derived from an EMBL/GenBank/DDBJ whole genome shotgun (WGS) entry which is preliminary data.</text>
</comment>
<feature type="compositionally biased region" description="Low complexity" evidence="1">
    <location>
        <begin position="124"/>
        <end position="136"/>
    </location>
</feature>
<dbReference type="InterPro" id="IPR037053">
    <property type="entry name" value="Phage_tail_collar_dom_sf"/>
</dbReference>
<dbReference type="SUPFAM" id="SSF88874">
    <property type="entry name" value="Receptor-binding domain of short tail fibre protein gp12"/>
    <property type="match status" value="1"/>
</dbReference>
<feature type="domain" description="Phage tail collar" evidence="2">
    <location>
        <begin position="7"/>
        <end position="62"/>
    </location>
</feature>
<organism evidence="3 4">
    <name type="scientific">Hymenobacter ginsengisoli</name>
    <dbReference type="NCBI Taxonomy" id="1051626"/>
    <lineage>
        <taxon>Bacteria</taxon>
        <taxon>Pseudomonadati</taxon>
        <taxon>Bacteroidota</taxon>
        <taxon>Cytophagia</taxon>
        <taxon>Cytophagales</taxon>
        <taxon>Hymenobacteraceae</taxon>
        <taxon>Hymenobacter</taxon>
    </lineage>
</organism>
<dbReference type="RefSeq" id="WP_208129844.1">
    <property type="nucleotide sequence ID" value="NZ_BAABGQ010000006.1"/>
</dbReference>
<proteinExistence type="predicted"/>
<name>A0ABP8QJG2_9BACT</name>
<evidence type="ECO:0000313" key="3">
    <source>
        <dbReference type="EMBL" id="GAA4503238.1"/>
    </source>
</evidence>
<feature type="compositionally biased region" description="Polar residues" evidence="1">
    <location>
        <begin position="90"/>
        <end position="123"/>
    </location>
</feature>
<evidence type="ECO:0000259" key="2">
    <source>
        <dbReference type="Pfam" id="PF07484"/>
    </source>
</evidence>
<dbReference type="Gene3D" id="3.90.1340.10">
    <property type="entry name" value="Phage tail collar domain"/>
    <property type="match status" value="1"/>
</dbReference>
<accession>A0ABP8QJG2</accession>
<gene>
    <name evidence="3" type="ORF">GCM10023172_27750</name>
</gene>
<dbReference type="Proteomes" id="UP001501243">
    <property type="component" value="Unassembled WGS sequence"/>
</dbReference>
<sequence length="189" mass="19278">MSTAYIGEIRSVAFARIPSGWAPCNGQSLQISEYETLFSLIGTAYGGDGYSTFNVPDLRGRLMVGSQGGAGGGGLSTYQLGQQAGAETVGLTSPQMPQHQHSFSGMLGANSNGPSGPDPTNQYPGPGQSPSGGSKPIPYAPGSDGSTLNAGALAFTPRAAGDSQAHNNLQPVQALYFIIATSGLYPPRP</sequence>
<reference evidence="4" key="1">
    <citation type="journal article" date="2019" name="Int. J. Syst. Evol. Microbiol.">
        <title>The Global Catalogue of Microorganisms (GCM) 10K type strain sequencing project: providing services to taxonomists for standard genome sequencing and annotation.</title>
        <authorList>
            <consortium name="The Broad Institute Genomics Platform"/>
            <consortium name="The Broad Institute Genome Sequencing Center for Infectious Disease"/>
            <person name="Wu L."/>
            <person name="Ma J."/>
        </authorList>
    </citation>
    <scope>NUCLEOTIDE SEQUENCE [LARGE SCALE GENOMIC DNA]</scope>
    <source>
        <strain evidence="4">JCM 17841</strain>
    </source>
</reference>
<evidence type="ECO:0000313" key="4">
    <source>
        <dbReference type="Proteomes" id="UP001501243"/>
    </source>
</evidence>
<keyword evidence="4" id="KW-1185">Reference proteome</keyword>
<dbReference type="InterPro" id="IPR011083">
    <property type="entry name" value="Phage_tail_collar_dom"/>
</dbReference>
<evidence type="ECO:0000256" key="1">
    <source>
        <dbReference type="SAM" id="MobiDB-lite"/>
    </source>
</evidence>
<feature type="region of interest" description="Disordered" evidence="1">
    <location>
        <begin position="87"/>
        <end position="145"/>
    </location>
</feature>
<protein>
    <submittedName>
        <fullName evidence="3">Tail fiber protein</fullName>
    </submittedName>
</protein>